<evidence type="ECO:0000313" key="1">
    <source>
        <dbReference type="EMBL" id="CAH1388635.1"/>
    </source>
</evidence>
<name>A0A9P0H0J0_NEZVI</name>
<organism evidence="1 2">
    <name type="scientific">Nezara viridula</name>
    <name type="common">Southern green stink bug</name>
    <name type="synonym">Cimex viridulus</name>
    <dbReference type="NCBI Taxonomy" id="85310"/>
    <lineage>
        <taxon>Eukaryota</taxon>
        <taxon>Metazoa</taxon>
        <taxon>Ecdysozoa</taxon>
        <taxon>Arthropoda</taxon>
        <taxon>Hexapoda</taxon>
        <taxon>Insecta</taxon>
        <taxon>Pterygota</taxon>
        <taxon>Neoptera</taxon>
        <taxon>Paraneoptera</taxon>
        <taxon>Hemiptera</taxon>
        <taxon>Heteroptera</taxon>
        <taxon>Panheteroptera</taxon>
        <taxon>Pentatomomorpha</taxon>
        <taxon>Pentatomoidea</taxon>
        <taxon>Pentatomidae</taxon>
        <taxon>Pentatominae</taxon>
        <taxon>Nezara</taxon>
    </lineage>
</organism>
<reference evidence="1" key="1">
    <citation type="submission" date="2022-01" db="EMBL/GenBank/DDBJ databases">
        <authorList>
            <person name="King R."/>
        </authorList>
    </citation>
    <scope>NUCLEOTIDE SEQUENCE</scope>
</reference>
<dbReference type="Proteomes" id="UP001152798">
    <property type="component" value="Chromosome 1"/>
</dbReference>
<evidence type="ECO:0000313" key="2">
    <source>
        <dbReference type="Proteomes" id="UP001152798"/>
    </source>
</evidence>
<keyword evidence="2" id="KW-1185">Reference proteome</keyword>
<dbReference type="EMBL" id="OV725077">
    <property type="protein sequence ID" value="CAH1388635.1"/>
    <property type="molecule type" value="Genomic_DNA"/>
</dbReference>
<dbReference type="AlphaFoldDB" id="A0A9P0H0J0"/>
<protein>
    <submittedName>
        <fullName evidence="1">Uncharacterized protein</fullName>
    </submittedName>
</protein>
<sequence length="77" mass="8600">MSRRELHEIGLKFGSVTNPPHGYGTQYIQRGTKIASWKTDCKMTPGVQKPLCVISSELHAPEAASHHNRLPKEGARY</sequence>
<gene>
    <name evidence="1" type="ORF">NEZAVI_LOCUS217</name>
</gene>
<proteinExistence type="predicted"/>
<accession>A0A9P0H0J0</accession>